<dbReference type="CDD" id="cd02440">
    <property type="entry name" value="AdoMet_MTases"/>
    <property type="match status" value="1"/>
</dbReference>
<dbReference type="EMBL" id="LJQT01000141">
    <property type="protein sequence ID" value="KPX91861.1"/>
    <property type="molecule type" value="Genomic_DNA"/>
</dbReference>
<dbReference type="Proteomes" id="UP000050455">
    <property type="component" value="Unassembled WGS sequence"/>
</dbReference>
<comment type="caution">
    <text evidence="4">The sequence shown here is derived from an EMBL/GenBank/DDBJ whole genome shotgun (WGS) entry which is preliminary data.</text>
</comment>
<dbReference type="AlphaFoldDB" id="A0A0P9USR2"/>
<dbReference type="SUPFAM" id="SSF53335">
    <property type="entry name" value="S-adenosyl-L-methionine-dependent methyltransferases"/>
    <property type="match status" value="1"/>
</dbReference>
<dbReference type="PATRIC" id="fig|86176.4.peg.1746"/>
<dbReference type="InterPro" id="IPR029063">
    <property type="entry name" value="SAM-dependent_MTases_sf"/>
</dbReference>
<sequence length="233" mass="26042">MKLDPQMLAQITSTTVSHYNSVADEFREGTRDHDVSQNIDALLRHIEGPAPLQILDFGCGPGRDLKTFTAMGHVAVGLDGSERFAEMARAETGCEVLQQNFLELDLPQGRFDGLFANAVLFHIPRQELPRVLRELYATLKPGGVLFSSNPRGENQEGWNGERYGAYHDLETWRELLTEAGFSELEHYYRPAGLPREQQPWLASVWGGVSDVRRCAVRVLVLLTVSFSNLCVLG</sequence>
<dbReference type="GO" id="GO:0032259">
    <property type="term" value="P:methylation"/>
    <property type="evidence" value="ECO:0007669"/>
    <property type="project" value="UniProtKB-KW"/>
</dbReference>
<name>A0A0P9USR2_9PSED</name>
<evidence type="ECO:0000313" key="4">
    <source>
        <dbReference type="EMBL" id="KPX91861.1"/>
    </source>
</evidence>
<gene>
    <name evidence="4" type="ORF">ALO64_01609</name>
</gene>
<dbReference type="InterPro" id="IPR041698">
    <property type="entry name" value="Methyltransf_25"/>
</dbReference>
<dbReference type="Gene3D" id="3.40.50.150">
    <property type="entry name" value="Vaccinia Virus protein VP39"/>
    <property type="match status" value="1"/>
</dbReference>
<dbReference type="PANTHER" id="PTHR43861">
    <property type="entry name" value="TRANS-ACONITATE 2-METHYLTRANSFERASE-RELATED"/>
    <property type="match status" value="1"/>
</dbReference>
<dbReference type="GO" id="GO:0008168">
    <property type="term" value="F:methyltransferase activity"/>
    <property type="evidence" value="ECO:0007669"/>
    <property type="project" value="UniProtKB-KW"/>
</dbReference>
<evidence type="ECO:0000256" key="2">
    <source>
        <dbReference type="ARBA" id="ARBA00022679"/>
    </source>
</evidence>
<keyword evidence="2 4" id="KW-0808">Transferase</keyword>
<feature type="domain" description="Methyltransferase" evidence="3">
    <location>
        <begin position="54"/>
        <end position="143"/>
    </location>
</feature>
<keyword evidence="1 4" id="KW-0489">Methyltransferase</keyword>
<evidence type="ECO:0000259" key="3">
    <source>
        <dbReference type="Pfam" id="PF13649"/>
    </source>
</evidence>
<evidence type="ECO:0000256" key="1">
    <source>
        <dbReference type="ARBA" id="ARBA00022603"/>
    </source>
</evidence>
<reference evidence="4 5" key="1">
    <citation type="submission" date="2015-09" db="EMBL/GenBank/DDBJ databases">
        <title>Genome announcement of multiple Pseudomonas syringae strains.</title>
        <authorList>
            <person name="Thakur S."/>
            <person name="Wang P.W."/>
            <person name="Gong Y."/>
            <person name="Weir B.S."/>
            <person name="Guttman D.S."/>
        </authorList>
    </citation>
    <scope>NUCLEOTIDE SEQUENCE [LARGE SCALE GENOMIC DNA]</scope>
    <source>
        <strain evidence="4 5">ICMP6289</strain>
    </source>
</reference>
<dbReference type="PANTHER" id="PTHR43861:SF1">
    <property type="entry name" value="TRANS-ACONITATE 2-METHYLTRANSFERASE"/>
    <property type="match status" value="1"/>
</dbReference>
<proteinExistence type="predicted"/>
<organism evidence="4 5">
    <name type="scientific">Pseudomonas meliae</name>
    <dbReference type="NCBI Taxonomy" id="86176"/>
    <lineage>
        <taxon>Bacteria</taxon>
        <taxon>Pseudomonadati</taxon>
        <taxon>Pseudomonadota</taxon>
        <taxon>Gammaproteobacteria</taxon>
        <taxon>Pseudomonadales</taxon>
        <taxon>Pseudomonadaceae</taxon>
        <taxon>Pseudomonas</taxon>
    </lineage>
</organism>
<keyword evidence="5" id="KW-1185">Reference proteome</keyword>
<accession>A0A0P9USR2</accession>
<evidence type="ECO:0000313" key="5">
    <source>
        <dbReference type="Proteomes" id="UP000050455"/>
    </source>
</evidence>
<protein>
    <submittedName>
        <fullName evidence="4">SAM-dependent methyltransferase</fullName>
    </submittedName>
</protein>
<dbReference type="Pfam" id="PF13649">
    <property type="entry name" value="Methyltransf_25"/>
    <property type="match status" value="1"/>
</dbReference>